<dbReference type="SUPFAM" id="SSF53474">
    <property type="entry name" value="alpha/beta-Hydrolases"/>
    <property type="match status" value="1"/>
</dbReference>
<name>A0A0W8IB15_9MICO</name>
<sequence length="230" mass="25028">MSTPDVITLTRPDGDLPVHRFGPAEPSGAGIVLVQEIFGVSSYVRDRARDLAAQGYEVHVPELYWRIPDHEVDEEAEGMLERGMELMAATDWDDAVSDTLAATEHLRGQLAGRVGLVGFCYGGGVAFATAARTEVDALVSYYGSALPQLLDLAPQVTAPSLHHWGTEDAFIPPATVEEIERALDRDGVEFVRHEGAGHAFDNPHPAFHHAEASAAAWPRTLAFLDTHLRR</sequence>
<dbReference type="GO" id="GO:0016787">
    <property type="term" value="F:hydrolase activity"/>
    <property type="evidence" value="ECO:0007669"/>
    <property type="project" value="InterPro"/>
</dbReference>
<dbReference type="RefSeq" id="WP_058890425.1">
    <property type="nucleotide sequence ID" value="NZ_LQBL01000008.1"/>
</dbReference>
<dbReference type="PANTHER" id="PTHR46623">
    <property type="entry name" value="CARBOXYMETHYLENEBUTENOLIDASE-RELATED"/>
    <property type="match status" value="1"/>
</dbReference>
<dbReference type="OrthoDB" id="3208682at2"/>
<feature type="domain" description="Dienelactone hydrolase" evidence="1">
    <location>
        <begin position="21"/>
        <end position="227"/>
    </location>
</feature>
<dbReference type="InterPro" id="IPR029058">
    <property type="entry name" value="AB_hydrolase_fold"/>
</dbReference>
<protein>
    <submittedName>
        <fullName evidence="2">Carboxymethylenebutenolidase</fullName>
    </submittedName>
</protein>
<proteinExistence type="predicted"/>
<dbReference type="Proteomes" id="UP000054837">
    <property type="component" value="Unassembled WGS sequence"/>
</dbReference>
<dbReference type="STRING" id="767452.AVL62_15230"/>
<organism evidence="2 3">
    <name type="scientific">Serinicoccus chungangensis</name>
    <dbReference type="NCBI Taxonomy" id="767452"/>
    <lineage>
        <taxon>Bacteria</taxon>
        <taxon>Bacillati</taxon>
        <taxon>Actinomycetota</taxon>
        <taxon>Actinomycetes</taxon>
        <taxon>Micrococcales</taxon>
        <taxon>Ornithinimicrobiaceae</taxon>
        <taxon>Serinicoccus</taxon>
    </lineage>
</organism>
<evidence type="ECO:0000259" key="1">
    <source>
        <dbReference type="Pfam" id="PF01738"/>
    </source>
</evidence>
<dbReference type="EMBL" id="LQBL01000008">
    <property type="protein sequence ID" value="KUG57139.1"/>
    <property type="molecule type" value="Genomic_DNA"/>
</dbReference>
<comment type="caution">
    <text evidence="2">The sequence shown here is derived from an EMBL/GenBank/DDBJ whole genome shotgun (WGS) entry which is preliminary data.</text>
</comment>
<dbReference type="Gene3D" id="3.40.50.1820">
    <property type="entry name" value="alpha/beta hydrolase"/>
    <property type="match status" value="1"/>
</dbReference>
<reference evidence="2 3" key="1">
    <citation type="submission" date="2015-12" db="EMBL/GenBank/DDBJ databases">
        <title>Serinicoccus chungangenesis strain CD08_5 genome sequencing and assembly.</title>
        <authorList>
            <person name="Chander A.M."/>
            <person name="Kaur G."/>
            <person name="Nair G.R."/>
            <person name="Dhawan D.K."/>
            <person name="Kochhar R.K."/>
            <person name="Mayilraj S."/>
            <person name="Bhadada S.K."/>
        </authorList>
    </citation>
    <scope>NUCLEOTIDE SEQUENCE [LARGE SCALE GENOMIC DNA]</scope>
    <source>
        <strain evidence="2 3">CD08_5</strain>
    </source>
</reference>
<accession>A0A0W8IB15</accession>
<dbReference type="PANTHER" id="PTHR46623:SF6">
    <property type="entry name" value="ALPHA_BETA-HYDROLASES SUPERFAMILY PROTEIN"/>
    <property type="match status" value="1"/>
</dbReference>
<dbReference type="AlphaFoldDB" id="A0A0W8IB15"/>
<keyword evidence="3" id="KW-1185">Reference proteome</keyword>
<dbReference type="InterPro" id="IPR002925">
    <property type="entry name" value="Dienelactn_hydro"/>
</dbReference>
<evidence type="ECO:0000313" key="3">
    <source>
        <dbReference type="Proteomes" id="UP000054837"/>
    </source>
</evidence>
<dbReference type="InterPro" id="IPR051049">
    <property type="entry name" value="Dienelactone_hydrolase-like"/>
</dbReference>
<evidence type="ECO:0000313" key="2">
    <source>
        <dbReference type="EMBL" id="KUG57139.1"/>
    </source>
</evidence>
<dbReference type="Pfam" id="PF01738">
    <property type="entry name" value="DLH"/>
    <property type="match status" value="1"/>
</dbReference>
<gene>
    <name evidence="2" type="ORF">AVL62_15230</name>
</gene>